<name>A0A8H8U5N2_9HELO</name>
<proteinExistence type="predicted"/>
<comment type="caution">
    <text evidence="2">The sequence shown here is derived from an EMBL/GenBank/DDBJ whole genome shotgun (WGS) entry which is preliminary data.</text>
</comment>
<evidence type="ECO:0000313" key="2">
    <source>
        <dbReference type="EMBL" id="TVY34957.1"/>
    </source>
</evidence>
<dbReference type="EMBL" id="QGMJ01000579">
    <property type="protein sequence ID" value="TVY34957.1"/>
    <property type="molecule type" value="Genomic_DNA"/>
</dbReference>
<organism evidence="2 3">
    <name type="scientific">Lachnellula subtilissima</name>
    <dbReference type="NCBI Taxonomy" id="602034"/>
    <lineage>
        <taxon>Eukaryota</taxon>
        <taxon>Fungi</taxon>
        <taxon>Dikarya</taxon>
        <taxon>Ascomycota</taxon>
        <taxon>Pezizomycotina</taxon>
        <taxon>Leotiomycetes</taxon>
        <taxon>Helotiales</taxon>
        <taxon>Lachnaceae</taxon>
        <taxon>Lachnellula</taxon>
    </lineage>
</organism>
<feature type="compositionally biased region" description="Basic and acidic residues" evidence="1">
    <location>
        <begin position="238"/>
        <end position="247"/>
    </location>
</feature>
<reference evidence="2 3" key="1">
    <citation type="submission" date="2018-05" db="EMBL/GenBank/DDBJ databases">
        <title>Genome sequencing and assembly of the regulated plant pathogen Lachnellula willkommii and related sister species for the development of diagnostic species identification markers.</title>
        <authorList>
            <person name="Giroux E."/>
            <person name="Bilodeau G."/>
        </authorList>
    </citation>
    <scope>NUCLEOTIDE SEQUENCE [LARGE SCALE GENOMIC DNA]</scope>
    <source>
        <strain evidence="2 3">CBS 197.66</strain>
    </source>
</reference>
<feature type="region of interest" description="Disordered" evidence="1">
    <location>
        <begin position="182"/>
        <end position="210"/>
    </location>
</feature>
<protein>
    <submittedName>
        <fullName evidence="2">Uncharacterized protein</fullName>
    </submittedName>
</protein>
<accession>A0A8H8U5N2</accession>
<feature type="compositionally biased region" description="Polar residues" evidence="1">
    <location>
        <begin position="248"/>
        <end position="257"/>
    </location>
</feature>
<dbReference type="OrthoDB" id="5367448at2759"/>
<sequence length="257" mass="29202">MAFRSPSALNLASRTVHVKIYPTVRSFAERREVLRVLEQFGEVAMFRSFKYHPSMPVPNAFLTLFNTESAANKALNQSPIRYRLMPVSSETDASPLDSTVEEPDASKQTPEDEKIFELHVSTTTFDHDKYLNSPATNPLHGPYQPVSPSISYIASSLDEVIPPSLWAPGLKDWETDGFRVTNRETPDSEAWPQQGDLSLEGSEKAASNRRTSIEWKVAQRERKRMEMAIPEIMKGLRPMKEAYEKRQQSNTQVSQNR</sequence>
<dbReference type="Proteomes" id="UP000462212">
    <property type="component" value="Unassembled WGS sequence"/>
</dbReference>
<evidence type="ECO:0000256" key="1">
    <source>
        <dbReference type="SAM" id="MobiDB-lite"/>
    </source>
</evidence>
<keyword evidence="3" id="KW-1185">Reference proteome</keyword>
<feature type="region of interest" description="Disordered" evidence="1">
    <location>
        <begin position="238"/>
        <end position="257"/>
    </location>
</feature>
<feature type="region of interest" description="Disordered" evidence="1">
    <location>
        <begin position="91"/>
        <end position="111"/>
    </location>
</feature>
<evidence type="ECO:0000313" key="3">
    <source>
        <dbReference type="Proteomes" id="UP000462212"/>
    </source>
</evidence>
<gene>
    <name evidence="2" type="ORF">LSUB1_G006590</name>
</gene>
<dbReference type="AlphaFoldDB" id="A0A8H8U5N2"/>